<dbReference type="EMBL" id="JABRWO010000018">
    <property type="protein sequence ID" value="MBA2117712.1"/>
    <property type="molecule type" value="Genomic_DNA"/>
</dbReference>
<name>A0A7V9A9R5_9BACT</name>
<sequence>MREQKFKNDSERVLVIFVKCCSRNPRFIPLPARERGQEKRGLFCRRVLSSAANRTMHNVFALPWDGDRIRCDTFRFASLLTPYTR</sequence>
<proteinExistence type="predicted"/>
<evidence type="ECO:0000313" key="1">
    <source>
        <dbReference type="EMBL" id="MBA2117712.1"/>
    </source>
</evidence>
<comment type="caution">
    <text evidence="1">The sequence shown here is derived from an EMBL/GenBank/DDBJ whole genome shotgun (WGS) entry which is preliminary data.</text>
</comment>
<accession>A0A7V9A9R5</accession>
<evidence type="ECO:0000313" key="2">
    <source>
        <dbReference type="Proteomes" id="UP000551616"/>
    </source>
</evidence>
<dbReference type="Proteomes" id="UP000551616">
    <property type="component" value="Unassembled WGS sequence"/>
</dbReference>
<protein>
    <submittedName>
        <fullName evidence="1">Uncharacterized protein</fullName>
    </submittedName>
</protein>
<dbReference type="AlphaFoldDB" id="A0A7V9A9R5"/>
<organism evidence="1 2">
    <name type="scientific">Bremerella alba</name>
    <dbReference type="NCBI Taxonomy" id="980252"/>
    <lineage>
        <taxon>Bacteria</taxon>
        <taxon>Pseudomonadati</taxon>
        <taxon>Planctomycetota</taxon>
        <taxon>Planctomycetia</taxon>
        <taxon>Pirellulales</taxon>
        <taxon>Pirellulaceae</taxon>
        <taxon>Bremerella</taxon>
    </lineage>
</organism>
<gene>
    <name evidence="1" type="ORF">HOV93_49140</name>
</gene>
<reference evidence="1 2" key="1">
    <citation type="submission" date="2020-05" db="EMBL/GenBank/DDBJ databases">
        <title>Bremerella alba sp. nov., a novel planctomycete isolated from the surface of the macroalga Fucus spiralis.</title>
        <authorList>
            <person name="Godinho O."/>
            <person name="Botelho R."/>
            <person name="Albuquerque L."/>
            <person name="Wiegand S."/>
            <person name="Da Costa M.S."/>
            <person name="Lobo-Da-Cunha A."/>
            <person name="Jogler C."/>
            <person name="Lage O.M."/>
        </authorList>
    </citation>
    <scope>NUCLEOTIDE SEQUENCE [LARGE SCALE GENOMIC DNA]</scope>
    <source>
        <strain evidence="1 2">FF15</strain>
    </source>
</reference>
<keyword evidence="2" id="KW-1185">Reference proteome</keyword>